<dbReference type="InterPro" id="IPR005184">
    <property type="entry name" value="DUF306_Meta_HslJ"/>
</dbReference>
<dbReference type="EMBL" id="CP063194">
    <property type="protein sequence ID" value="WCZ38279.1"/>
    <property type="molecule type" value="Genomic_DNA"/>
</dbReference>
<protein>
    <submittedName>
        <fullName evidence="3">META domain protein</fullName>
    </submittedName>
</protein>
<feature type="chain" id="PRO_5046722852" evidence="1">
    <location>
        <begin position="35"/>
        <end position="187"/>
    </location>
</feature>
<sequence length="187" mass="19424">MTSKTMSTTAKIVSAATALAASAGAVLGAGVASAQMSSTGQGVDQWVQQALSTQDSAVMRQGSGFVMKDLPEGAQPLPVREAKAALAKPIEAKDDPNIALTFYPEGRVYYYDGCNSGNASYEVDGRGAVHVGPMAETQRLCEPAAMNKADELKAILRANPSVYRIDTNTIALGAQGKAIEFQPGAGR</sequence>
<proteinExistence type="predicted"/>
<keyword evidence="4" id="KW-1185">Reference proteome</keyword>
<organism evidence="3 4">
    <name type="scientific">Corynebacterium jeddahense</name>
    <dbReference type="NCBI Taxonomy" id="1414719"/>
    <lineage>
        <taxon>Bacteria</taxon>
        <taxon>Bacillati</taxon>
        <taxon>Actinomycetota</taxon>
        <taxon>Actinomycetes</taxon>
        <taxon>Mycobacteriales</taxon>
        <taxon>Corynebacteriaceae</taxon>
        <taxon>Corynebacterium</taxon>
    </lineage>
</organism>
<dbReference type="InterPro" id="IPR038670">
    <property type="entry name" value="HslJ-like_sf"/>
</dbReference>
<gene>
    <name evidence="3" type="ORF">CJEDD_03295</name>
</gene>
<reference evidence="3 4" key="1">
    <citation type="submission" date="2020-10" db="EMBL/GenBank/DDBJ databases">
        <title>Complete genome sequence of Corynebacterium jeddahense DSM 45997, type strain of Corynebacterium jeddahense.</title>
        <authorList>
            <person name="Busche T."/>
            <person name="Kalinowski J."/>
            <person name="Ruckert C."/>
        </authorList>
    </citation>
    <scope>NUCLEOTIDE SEQUENCE [LARGE SCALE GENOMIC DNA]</scope>
    <source>
        <strain evidence="3 4">DSM 45997</strain>
    </source>
</reference>
<dbReference type="Gene3D" id="2.40.128.270">
    <property type="match status" value="1"/>
</dbReference>
<evidence type="ECO:0000259" key="2">
    <source>
        <dbReference type="Pfam" id="PF03724"/>
    </source>
</evidence>
<name>A0ABY7UKS4_9CORY</name>
<feature type="domain" description="DUF306" evidence="2">
    <location>
        <begin position="88"/>
        <end position="176"/>
    </location>
</feature>
<evidence type="ECO:0000313" key="3">
    <source>
        <dbReference type="EMBL" id="WCZ38279.1"/>
    </source>
</evidence>
<evidence type="ECO:0000313" key="4">
    <source>
        <dbReference type="Proteomes" id="UP001218071"/>
    </source>
</evidence>
<dbReference type="Proteomes" id="UP001218071">
    <property type="component" value="Chromosome"/>
</dbReference>
<dbReference type="Pfam" id="PF03724">
    <property type="entry name" value="META"/>
    <property type="match status" value="1"/>
</dbReference>
<keyword evidence="1" id="KW-0732">Signal</keyword>
<evidence type="ECO:0000256" key="1">
    <source>
        <dbReference type="SAM" id="SignalP"/>
    </source>
</evidence>
<feature type="signal peptide" evidence="1">
    <location>
        <begin position="1"/>
        <end position="34"/>
    </location>
</feature>
<dbReference type="RefSeq" id="WP_081764615.1">
    <property type="nucleotide sequence ID" value="NZ_CBYN010000155.1"/>
</dbReference>
<accession>A0ABY7UKS4</accession>